<keyword evidence="4" id="KW-1185">Reference proteome</keyword>
<protein>
    <submittedName>
        <fullName evidence="3">Uncharacterized protein</fullName>
    </submittedName>
</protein>
<evidence type="ECO:0000313" key="4">
    <source>
        <dbReference type="Proteomes" id="UP000187209"/>
    </source>
</evidence>
<dbReference type="Gene3D" id="3.80.10.10">
    <property type="entry name" value="Ribonuclease Inhibitor"/>
    <property type="match status" value="1"/>
</dbReference>
<dbReference type="PANTHER" id="PTHR15454:SF56">
    <property type="entry name" value="PROTEIN PHOSPHATASE 1 REGULATORY SUBUNIT 7-RELATED"/>
    <property type="match status" value="1"/>
</dbReference>
<dbReference type="InterPro" id="IPR032675">
    <property type="entry name" value="LRR_dom_sf"/>
</dbReference>
<dbReference type="InterPro" id="IPR001611">
    <property type="entry name" value="Leu-rich_rpt"/>
</dbReference>
<dbReference type="EMBL" id="MPUH01000508">
    <property type="protein sequence ID" value="OMJ78699.1"/>
    <property type="molecule type" value="Genomic_DNA"/>
</dbReference>
<gene>
    <name evidence="3" type="ORF">SteCoe_21418</name>
</gene>
<evidence type="ECO:0000256" key="2">
    <source>
        <dbReference type="ARBA" id="ARBA00022737"/>
    </source>
</evidence>
<evidence type="ECO:0000313" key="3">
    <source>
        <dbReference type="EMBL" id="OMJ78699.1"/>
    </source>
</evidence>
<comment type="caution">
    <text evidence="3">The sequence shown here is derived from an EMBL/GenBank/DDBJ whole genome shotgun (WGS) entry which is preliminary data.</text>
</comment>
<dbReference type="Proteomes" id="UP000187209">
    <property type="component" value="Unassembled WGS sequence"/>
</dbReference>
<reference evidence="3 4" key="1">
    <citation type="submission" date="2016-11" db="EMBL/GenBank/DDBJ databases">
        <title>The macronuclear genome of Stentor coeruleus: a giant cell with tiny introns.</title>
        <authorList>
            <person name="Slabodnick M."/>
            <person name="Ruby J.G."/>
            <person name="Reiff S.B."/>
            <person name="Swart E.C."/>
            <person name="Gosai S."/>
            <person name="Prabakaran S."/>
            <person name="Witkowska E."/>
            <person name="Larue G.E."/>
            <person name="Fisher S."/>
            <person name="Freeman R.M."/>
            <person name="Gunawardena J."/>
            <person name="Chu W."/>
            <person name="Stover N.A."/>
            <person name="Gregory B.D."/>
            <person name="Nowacki M."/>
            <person name="Derisi J."/>
            <person name="Roy S.W."/>
            <person name="Marshall W.F."/>
            <person name="Sood P."/>
        </authorList>
    </citation>
    <scope>NUCLEOTIDE SEQUENCE [LARGE SCALE GENOMIC DNA]</scope>
    <source>
        <strain evidence="3">WM001</strain>
    </source>
</reference>
<keyword evidence="2" id="KW-0677">Repeat</keyword>
<dbReference type="AlphaFoldDB" id="A0A1R2BPD2"/>
<keyword evidence="1" id="KW-0433">Leucine-rich repeat</keyword>
<dbReference type="PROSITE" id="PS51450">
    <property type="entry name" value="LRR"/>
    <property type="match status" value="4"/>
</dbReference>
<dbReference type="SMART" id="SM00365">
    <property type="entry name" value="LRR_SD22"/>
    <property type="match status" value="5"/>
</dbReference>
<dbReference type="SUPFAM" id="SSF52058">
    <property type="entry name" value="L domain-like"/>
    <property type="match status" value="1"/>
</dbReference>
<proteinExistence type="predicted"/>
<evidence type="ECO:0000256" key="1">
    <source>
        <dbReference type="ARBA" id="ARBA00022614"/>
    </source>
</evidence>
<sequence>MESLLNKMRGSDYEEHENDKVMGRLEWLNHLSLIFNLTASIPSLSPCSASITTEAFLNTLIENISKLPLLPYNIYKKSTSIRCLSFKEIFILFENDFGKVINWDYIIEKVMGFSYPTPGHKRGERSESPGSIDLNELVYISRLSSSSMDYDYENEHRSQRLGDLRIPQTPPGVQSASFQLATGMFTPSPRGSSDFNSNNRASLRVPELGENYKNLQPANEDTTKLNLSCRKITILSIKLPNTLIELNLSHNRLSRMPNLEDIDHLEYLNLSWNLITSVTGTRKLRELRELYLAHNRINETEALNYCESLVILDLSYNKIQYFQGISGLTSVKSLRLLDIEGNSIVKQIGFKENIATILPQVVELTSKNIRKYSKISNDLTQQSKTKKGAVIERLKKSESFTGRDRK</sequence>
<dbReference type="GO" id="GO:0005737">
    <property type="term" value="C:cytoplasm"/>
    <property type="evidence" value="ECO:0007669"/>
    <property type="project" value="TreeGrafter"/>
</dbReference>
<name>A0A1R2BPD2_9CILI</name>
<dbReference type="OrthoDB" id="289282at2759"/>
<organism evidence="3 4">
    <name type="scientific">Stentor coeruleus</name>
    <dbReference type="NCBI Taxonomy" id="5963"/>
    <lineage>
        <taxon>Eukaryota</taxon>
        <taxon>Sar</taxon>
        <taxon>Alveolata</taxon>
        <taxon>Ciliophora</taxon>
        <taxon>Postciliodesmatophora</taxon>
        <taxon>Heterotrichea</taxon>
        <taxon>Heterotrichida</taxon>
        <taxon>Stentoridae</taxon>
        <taxon>Stentor</taxon>
    </lineage>
</organism>
<dbReference type="PANTHER" id="PTHR15454">
    <property type="entry name" value="NISCHARIN RELATED"/>
    <property type="match status" value="1"/>
</dbReference>
<dbReference type="Pfam" id="PF13855">
    <property type="entry name" value="LRR_8"/>
    <property type="match status" value="1"/>
</dbReference>
<accession>A0A1R2BPD2</accession>